<evidence type="ECO:0000313" key="2">
    <source>
        <dbReference type="Proteomes" id="UP000447434"/>
    </source>
</evidence>
<keyword evidence="2" id="KW-1185">Reference proteome</keyword>
<sequence>MSAVRSNPISVFIVFFLIISTIPPCQSFLFSSFFLYQNIFSLSHTLLTGVSKLRASRGDVAGAARARSIANKLKGGPGFGFWRILSSASISDTPNYEDVLHLLKSLSDKLVKAFGNSGLVRELVEFVQIEVVEGVLLRDCFEVGSSDLKALIQAARNLVMQFFPDSNKDPEL</sequence>
<dbReference type="EMBL" id="WOCE01000018">
    <property type="protein sequence ID" value="KAE9594556.1"/>
    <property type="molecule type" value="Genomic_DNA"/>
</dbReference>
<gene>
    <name evidence="1" type="ORF">Lalb_Chr18g0055041</name>
</gene>
<organism evidence="1 2">
    <name type="scientific">Lupinus albus</name>
    <name type="common">White lupine</name>
    <name type="synonym">Lupinus termis</name>
    <dbReference type="NCBI Taxonomy" id="3870"/>
    <lineage>
        <taxon>Eukaryota</taxon>
        <taxon>Viridiplantae</taxon>
        <taxon>Streptophyta</taxon>
        <taxon>Embryophyta</taxon>
        <taxon>Tracheophyta</taxon>
        <taxon>Spermatophyta</taxon>
        <taxon>Magnoliopsida</taxon>
        <taxon>eudicotyledons</taxon>
        <taxon>Gunneridae</taxon>
        <taxon>Pentapetalae</taxon>
        <taxon>rosids</taxon>
        <taxon>fabids</taxon>
        <taxon>Fabales</taxon>
        <taxon>Fabaceae</taxon>
        <taxon>Papilionoideae</taxon>
        <taxon>50 kb inversion clade</taxon>
        <taxon>genistoids sensu lato</taxon>
        <taxon>core genistoids</taxon>
        <taxon>Genisteae</taxon>
        <taxon>Lupinus</taxon>
    </lineage>
</organism>
<reference evidence="2" key="1">
    <citation type="journal article" date="2020" name="Nat. Commun.">
        <title>Genome sequence of the cluster root forming white lupin.</title>
        <authorList>
            <person name="Hufnagel B."/>
            <person name="Marques A."/>
            <person name="Soriano A."/>
            <person name="Marques L."/>
            <person name="Divol F."/>
            <person name="Doumas P."/>
            <person name="Sallet E."/>
            <person name="Mancinotti D."/>
            <person name="Carrere S."/>
            <person name="Marande W."/>
            <person name="Arribat S."/>
            <person name="Keller J."/>
            <person name="Huneau C."/>
            <person name="Blein T."/>
            <person name="Aime D."/>
            <person name="Laguerre M."/>
            <person name="Taylor J."/>
            <person name="Schubert V."/>
            <person name="Nelson M."/>
            <person name="Geu-Flores F."/>
            <person name="Crespi M."/>
            <person name="Gallardo-Guerrero K."/>
            <person name="Delaux P.-M."/>
            <person name="Salse J."/>
            <person name="Berges H."/>
            <person name="Guyot R."/>
            <person name="Gouzy J."/>
            <person name="Peret B."/>
        </authorList>
    </citation>
    <scope>NUCLEOTIDE SEQUENCE [LARGE SCALE GENOMIC DNA]</scope>
    <source>
        <strain evidence="2">cv. Amiga</strain>
    </source>
</reference>
<dbReference type="Proteomes" id="UP000447434">
    <property type="component" value="Chromosome 18"/>
</dbReference>
<accession>A0A6A4NLP2</accession>
<dbReference type="PANTHER" id="PTHR36806">
    <property type="entry name" value="ADENINE PHOSPHORIBOSYLTRANSFERASE"/>
    <property type="match status" value="1"/>
</dbReference>
<dbReference type="OrthoDB" id="641593at2759"/>
<proteinExistence type="predicted"/>
<protein>
    <submittedName>
        <fullName evidence="1">Uncharacterized protein</fullName>
    </submittedName>
</protein>
<evidence type="ECO:0000313" key="1">
    <source>
        <dbReference type="EMBL" id="KAE9594556.1"/>
    </source>
</evidence>
<name>A0A6A4NLP2_LUPAL</name>
<comment type="caution">
    <text evidence="1">The sequence shown here is derived from an EMBL/GenBank/DDBJ whole genome shotgun (WGS) entry which is preliminary data.</text>
</comment>
<dbReference type="AlphaFoldDB" id="A0A6A4NLP2"/>